<evidence type="ECO:0000256" key="1">
    <source>
        <dbReference type="ARBA" id="ARBA00004651"/>
    </source>
</evidence>
<feature type="transmembrane region" description="Helical" evidence="10">
    <location>
        <begin position="226"/>
        <end position="244"/>
    </location>
</feature>
<comment type="similarity">
    <text evidence="2 8">Belongs to the MIP/aquaporin (TC 1.A.8) family.</text>
</comment>
<proteinExistence type="inferred from homology"/>
<keyword evidence="6 10" id="KW-1133">Transmembrane helix</keyword>
<feature type="transmembrane region" description="Helical" evidence="10">
    <location>
        <begin position="150"/>
        <end position="173"/>
    </location>
</feature>
<organism evidence="11 12">
    <name type="scientific">Arthrobacter sulfonylureivorans</name>
    <dbReference type="NCBI Taxonomy" id="2486855"/>
    <lineage>
        <taxon>Bacteria</taxon>
        <taxon>Bacillati</taxon>
        <taxon>Actinomycetota</taxon>
        <taxon>Actinomycetes</taxon>
        <taxon>Micrococcales</taxon>
        <taxon>Micrococcaceae</taxon>
        <taxon>Arthrobacter</taxon>
    </lineage>
</organism>
<dbReference type="EMBL" id="CP093326">
    <property type="protein sequence ID" value="UNK47239.1"/>
    <property type="molecule type" value="Genomic_DNA"/>
</dbReference>
<evidence type="ECO:0000256" key="10">
    <source>
        <dbReference type="SAM" id="Phobius"/>
    </source>
</evidence>
<keyword evidence="7 10" id="KW-0472">Membrane</keyword>
<dbReference type="PANTHER" id="PTHR19139:SF199">
    <property type="entry name" value="MIP17260P"/>
    <property type="match status" value="1"/>
</dbReference>
<feature type="transmembrane region" description="Helical" evidence="10">
    <location>
        <begin position="30"/>
        <end position="50"/>
    </location>
</feature>
<evidence type="ECO:0000313" key="11">
    <source>
        <dbReference type="EMBL" id="UNK47239.1"/>
    </source>
</evidence>
<sequence length="324" mass="32695">MAAAHPAAPAPAVPAAPPRLGEGRSYSARIGAELAGSFLLFFGALGIGMFNPQGAFGVPFGFGFAVIAGMLAFGYISGGQFNPAITLGSALAGRTAWKSVLPYILAQLVGMSLAAVVLWVIIGSHPAGAQSASVFASIANGFASGDELGFSMAGVFLAETIATGLLVAVYLGATSSRDRLRSAPYAVGTAVAVLTAVMLPISNAGMNPARSTAAVYFAGPSAVGELWLFWVAPLLGAVIAGLLYRSAEMAPGSRRKTDDGGAPVGSADAPVEGAVAGTAAGRSDVPDVAVDDQPDQPTPADDQGAAEARDFFDRKPNQPRPDTE</sequence>
<dbReference type="InterPro" id="IPR000425">
    <property type="entry name" value="MIP"/>
</dbReference>
<feature type="transmembrane region" description="Helical" evidence="10">
    <location>
        <begin position="185"/>
        <end position="206"/>
    </location>
</feature>
<evidence type="ECO:0000313" key="12">
    <source>
        <dbReference type="Proteomes" id="UP000829069"/>
    </source>
</evidence>
<evidence type="ECO:0000256" key="5">
    <source>
        <dbReference type="ARBA" id="ARBA00022692"/>
    </source>
</evidence>
<dbReference type="Gene3D" id="1.20.1080.10">
    <property type="entry name" value="Glycerol uptake facilitator protein"/>
    <property type="match status" value="1"/>
</dbReference>
<evidence type="ECO:0000256" key="9">
    <source>
        <dbReference type="SAM" id="MobiDB-lite"/>
    </source>
</evidence>
<evidence type="ECO:0000256" key="7">
    <source>
        <dbReference type="ARBA" id="ARBA00023136"/>
    </source>
</evidence>
<keyword evidence="4" id="KW-1003">Cell membrane</keyword>
<dbReference type="PROSITE" id="PS00221">
    <property type="entry name" value="MIP"/>
    <property type="match status" value="1"/>
</dbReference>
<feature type="compositionally biased region" description="Basic and acidic residues" evidence="9">
    <location>
        <begin position="307"/>
        <end position="324"/>
    </location>
</feature>
<dbReference type="RefSeq" id="WP_241915028.1">
    <property type="nucleotide sequence ID" value="NZ_CP093326.1"/>
</dbReference>
<comment type="subcellular location">
    <subcellularLocation>
        <location evidence="1">Cell membrane</location>
        <topology evidence="1">Multi-pass membrane protein</topology>
    </subcellularLocation>
</comment>
<dbReference type="InterPro" id="IPR022357">
    <property type="entry name" value="MIP_CS"/>
</dbReference>
<reference evidence="11 12" key="1">
    <citation type="submission" date="2022-03" db="EMBL/GenBank/DDBJ databases">
        <title>Isotopic signatures of nitrous oxide derived from detoxification processes.</title>
        <authorList>
            <person name="Behrendt U."/>
            <person name="Buchen C."/>
            <person name="Well R."/>
            <person name="Ulrich A."/>
            <person name="Rohe L."/>
            <person name="Kolb S."/>
            <person name="Schloter M."/>
            <person name="Horn M.A."/>
            <person name="Augustin J."/>
        </authorList>
    </citation>
    <scope>NUCLEOTIDE SEQUENCE [LARGE SCALE GENOMIC DNA]</scope>
    <source>
        <strain evidence="11 12">S4-C24</strain>
    </source>
</reference>
<name>A0ABY3WHS8_9MICC</name>
<feature type="transmembrane region" description="Helical" evidence="10">
    <location>
        <begin position="56"/>
        <end position="79"/>
    </location>
</feature>
<dbReference type="InterPro" id="IPR023271">
    <property type="entry name" value="Aquaporin-like"/>
</dbReference>
<evidence type="ECO:0000256" key="6">
    <source>
        <dbReference type="ARBA" id="ARBA00022989"/>
    </source>
</evidence>
<dbReference type="Proteomes" id="UP000829069">
    <property type="component" value="Chromosome"/>
</dbReference>
<dbReference type="SUPFAM" id="SSF81338">
    <property type="entry name" value="Aquaporin-like"/>
    <property type="match status" value="1"/>
</dbReference>
<dbReference type="PRINTS" id="PR00783">
    <property type="entry name" value="MINTRINSICP"/>
</dbReference>
<gene>
    <name evidence="11" type="ORF">MNQ99_07840</name>
</gene>
<protein>
    <submittedName>
        <fullName evidence="11">Aquaporin</fullName>
    </submittedName>
</protein>
<keyword evidence="3 8" id="KW-0813">Transport</keyword>
<feature type="region of interest" description="Disordered" evidence="9">
    <location>
        <begin position="250"/>
        <end position="324"/>
    </location>
</feature>
<evidence type="ECO:0000256" key="3">
    <source>
        <dbReference type="ARBA" id="ARBA00022448"/>
    </source>
</evidence>
<feature type="transmembrane region" description="Helical" evidence="10">
    <location>
        <begin position="100"/>
        <end position="122"/>
    </location>
</feature>
<dbReference type="Pfam" id="PF00230">
    <property type="entry name" value="MIP"/>
    <property type="match status" value="1"/>
</dbReference>
<evidence type="ECO:0000256" key="8">
    <source>
        <dbReference type="RuleBase" id="RU000477"/>
    </source>
</evidence>
<evidence type="ECO:0000256" key="4">
    <source>
        <dbReference type="ARBA" id="ARBA00022475"/>
    </source>
</evidence>
<keyword evidence="12" id="KW-1185">Reference proteome</keyword>
<accession>A0ABY3WHS8</accession>
<keyword evidence="5 8" id="KW-0812">Transmembrane</keyword>
<dbReference type="PANTHER" id="PTHR19139">
    <property type="entry name" value="AQUAPORIN TRANSPORTER"/>
    <property type="match status" value="1"/>
</dbReference>
<evidence type="ECO:0000256" key="2">
    <source>
        <dbReference type="ARBA" id="ARBA00006175"/>
    </source>
</evidence>
<dbReference type="InterPro" id="IPR034294">
    <property type="entry name" value="Aquaporin_transptr"/>
</dbReference>